<accession>A0A6N2U1I6</accession>
<dbReference type="EMBL" id="CACRSS010000016">
    <property type="protein sequence ID" value="VYT11608.1"/>
    <property type="molecule type" value="Genomic_DNA"/>
</dbReference>
<dbReference type="AlphaFoldDB" id="A0A6N2U1I6"/>
<name>A0A6N2U1I6_9BACT</name>
<protein>
    <submittedName>
        <fullName evidence="1">Uncharacterized protein</fullName>
    </submittedName>
</protein>
<reference evidence="1" key="1">
    <citation type="submission" date="2019-11" db="EMBL/GenBank/DDBJ databases">
        <authorList>
            <person name="Feng L."/>
        </authorList>
    </citation>
    <scope>NUCLEOTIDE SEQUENCE</scope>
    <source>
        <strain evidence="1">AMuciniphilaLFYP55</strain>
    </source>
</reference>
<gene>
    <name evidence="1" type="ORF">AMLFYP55_00683</name>
</gene>
<sequence length="150" mass="17376">MELERIRKSTGENEFPSEEIRNNIPWILYFIANTPLLTIDSADQARRTINSRDAELYLKEEALEMLAISTYRDLFPDDKASRESMASYGAAIMRDFLNGTKSKSYSDEPVFVSDKEAKATLKKNIEIMENAFSKIAQIQKKEQDRKQKKR</sequence>
<evidence type="ECO:0000313" key="1">
    <source>
        <dbReference type="EMBL" id="VYT11608.1"/>
    </source>
</evidence>
<proteinExistence type="predicted"/>
<organism evidence="1">
    <name type="scientific">Akkermansia muciniphila</name>
    <dbReference type="NCBI Taxonomy" id="239935"/>
    <lineage>
        <taxon>Bacteria</taxon>
        <taxon>Pseudomonadati</taxon>
        <taxon>Verrucomicrobiota</taxon>
        <taxon>Verrucomicrobiia</taxon>
        <taxon>Verrucomicrobiales</taxon>
        <taxon>Akkermansiaceae</taxon>
        <taxon>Akkermansia</taxon>
    </lineage>
</organism>